<dbReference type="AlphaFoldDB" id="A0A919V2W9"/>
<comment type="caution">
    <text evidence="2">The sequence shown here is derived from an EMBL/GenBank/DDBJ whole genome shotgun (WGS) entry which is preliminary data.</text>
</comment>
<dbReference type="Proteomes" id="UP000655287">
    <property type="component" value="Unassembled WGS sequence"/>
</dbReference>
<dbReference type="RefSeq" id="WP_239137873.1">
    <property type="nucleotide sequence ID" value="NZ_BOOU01000089.1"/>
</dbReference>
<protein>
    <recommendedName>
        <fullName evidence="4">DUF2568 domain-containing protein</fullName>
    </recommendedName>
</protein>
<keyword evidence="3" id="KW-1185">Reference proteome</keyword>
<accession>A0A919V2W9</accession>
<organism evidence="2 3">
    <name type="scientific">Sphaerisporangium rufum</name>
    <dbReference type="NCBI Taxonomy" id="1381558"/>
    <lineage>
        <taxon>Bacteria</taxon>
        <taxon>Bacillati</taxon>
        <taxon>Actinomycetota</taxon>
        <taxon>Actinomycetes</taxon>
        <taxon>Streptosporangiales</taxon>
        <taxon>Streptosporangiaceae</taxon>
        <taxon>Sphaerisporangium</taxon>
    </lineage>
</organism>
<evidence type="ECO:0008006" key="4">
    <source>
        <dbReference type="Google" id="ProtNLM"/>
    </source>
</evidence>
<reference evidence="2" key="1">
    <citation type="submission" date="2021-01" db="EMBL/GenBank/DDBJ databases">
        <title>Whole genome shotgun sequence of Sphaerisporangium rufum NBRC 109079.</title>
        <authorList>
            <person name="Komaki H."/>
            <person name="Tamura T."/>
        </authorList>
    </citation>
    <scope>NUCLEOTIDE SEQUENCE</scope>
    <source>
        <strain evidence="2">NBRC 109079</strain>
    </source>
</reference>
<dbReference type="InterPro" id="IPR021214">
    <property type="entry name" value="DUF2568"/>
</dbReference>
<keyword evidence="1" id="KW-0812">Transmembrane</keyword>
<keyword evidence="1" id="KW-1133">Transmembrane helix</keyword>
<evidence type="ECO:0000313" key="3">
    <source>
        <dbReference type="Proteomes" id="UP000655287"/>
    </source>
</evidence>
<evidence type="ECO:0000313" key="2">
    <source>
        <dbReference type="EMBL" id="GII81149.1"/>
    </source>
</evidence>
<name>A0A919V2W9_9ACTN</name>
<dbReference type="EMBL" id="BOOU01000089">
    <property type="protein sequence ID" value="GII81149.1"/>
    <property type="molecule type" value="Genomic_DNA"/>
</dbReference>
<sequence>MMLTMAKNANLAVMFFLELGVYLAVGYWGFTTGGNWPLRLLLGIGGPALMAGLWAFFGSPKATFPLRGAGRVLLEIGWFGAGVAAAAAAGLITVSAVFAAVFAANALLRILWHQI</sequence>
<feature type="transmembrane region" description="Helical" evidence="1">
    <location>
        <begin position="12"/>
        <end position="30"/>
    </location>
</feature>
<dbReference type="Pfam" id="PF10823">
    <property type="entry name" value="DUF2568"/>
    <property type="match status" value="1"/>
</dbReference>
<keyword evidence="1" id="KW-0472">Membrane</keyword>
<feature type="transmembrane region" description="Helical" evidence="1">
    <location>
        <begin position="78"/>
        <end position="104"/>
    </location>
</feature>
<gene>
    <name evidence="2" type="ORF">Sru01_61310</name>
</gene>
<evidence type="ECO:0000256" key="1">
    <source>
        <dbReference type="SAM" id="Phobius"/>
    </source>
</evidence>
<proteinExistence type="predicted"/>
<feature type="transmembrane region" description="Helical" evidence="1">
    <location>
        <begin position="36"/>
        <end position="57"/>
    </location>
</feature>